<proteinExistence type="predicted"/>
<keyword evidence="1" id="KW-1133">Transmembrane helix</keyword>
<keyword evidence="3" id="KW-1185">Reference proteome</keyword>
<evidence type="ECO:0000313" key="3">
    <source>
        <dbReference type="Proteomes" id="UP000306113"/>
    </source>
</evidence>
<keyword evidence="1" id="KW-0812">Transmembrane</keyword>
<gene>
    <name evidence="2" type="ORF">E7681_05905</name>
</gene>
<comment type="caution">
    <text evidence="2">The sequence shown here is derived from an EMBL/GenBank/DDBJ whole genome shotgun (WGS) entry which is preliminary data.</text>
</comment>
<keyword evidence="1" id="KW-0472">Membrane</keyword>
<organism evidence="2 3">
    <name type="scientific">Thalassobius vesicularis</name>
    <dbReference type="NCBI Taxonomy" id="1294297"/>
    <lineage>
        <taxon>Bacteria</taxon>
        <taxon>Pseudomonadati</taxon>
        <taxon>Pseudomonadota</taxon>
        <taxon>Alphaproteobacteria</taxon>
        <taxon>Rhodobacterales</taxon>
        <taxon>Roseobacteraceae</taxon>
        <taxon>Thalassovita</taxon>
    </lineage>
</organism>
<dbReference type="GO" id="GO:0016740">
    <property type="term" value="F:transferase activity"/>
    <property type="evidence" value="ECO:0007669"/>
    <property type="project" value="UniProtKB-KW"/>
</dbReference>
<feature type="transmembrane region" description="Helical" evidence="1">
    <location>
        <begin position="24"/>
        <end position="50"/>
    </location>
</feature>
<reference evidence="2 3" key="1">
    <citation type="submission" date="2019-04" db="EMBL/GenBank/DDBJ databases">
        <title>Draft genome sequence of Youngimonas vesicularis.</title>
        <authorList>
            <person name="Hameed A."/>
        </authorList>
    </citation>
    <scope>NUCLEOTIDE SEQUENCE [LARGE SCALE GENOMIC DNA]</scope>
    <source>
        <strain evidence="2 3">CC-AMW-E</strain>
    </source>
</reference>
<dbReference type="OrthoDB" id="199424at2"/>
<feature type="transmembrane region" description="Helical" evidence="1">
    <location>
        <begin position="56"/>
        <end position="78"/>
    </location>
</feature>
<dbReference type="EMBL" id="SSMD01000002">
    <property type="protein sequence ID" value="THD75976.1"/>
    <property type="molecule type" value="Genomic_DNA"/>
</dbReference>
<evidence type="ECO:0000256" key="1">
    <source>
        <dbReference type="SAM" id="Phobius"/>
    </source>
</evidence>
<evidence type="ECO:0000313" key="2">
    <source>
        <dbReference type="EMBL" id="THD75976.1"/>
    </source>
</evidence>
<dbReference type="RefSeq" id="WP_136338337.1">
    <property type="nucleotide sequence ID" value="NZ_SSMD01000002.1"/>
</dbReference>
<sequence length="176" mass="19973">MSGWDDILDPDEEILWQGRPDASLVVSAETVVTAIFGTAFAGFAFFWMVMAAQGGGFFWMFGLIHFSVGVAMAFGGFLRRPWQNSRTWYSLSNKRAFIATDYPIVGKRLRSYAINAATSLSMDEGALATIHFATQTYTHKGRQRTRRIGFHRIADGPHVYRLMRDIQRHDREQAQT</sequence>
<name>A0A4S3MC59_9RHOB</name>
<dbReference type="Proteomes" id="UP000306113">
    <property type="component" value="Unassembled WGS sequence"/>
</dbReference>
<keyword evidence="2" id="KW-0808">Transferase</keyword>
<dbReference type="AlphaFoldDB" id="A0A4S3MC59"/>
<accession>A0A4S3MC59</accession>
<protein>
    <submittedName>
        <fullName evidence="2">Aspartate carbamoyltransferase catalytic subunit</fullName>
    </submittedName>
</protein>